<reference evidence="3" key="1">
    <citation type="submission" date="2025-08" db="UniProtKB">
        <authorList>
            <consortium name="RefSeq"/>
        </authorList>
    </citation>
    <scope>IDENTIFICATION</scope>
    <source>
        <tissue evidence="3">Whole sample</tissue>
    </source>
</reference>
<evidence type="ECO:0000313" key="3">
    <source>
        <dbReference type="RefSeq" id="XP_022322033.1"/>
    </source>
</evidence>
<organism evidence="2 3">
    <name type="scientific">Crassostrea virginica</name>
    <name type="common">Eastern oyster</name>
    <dbReference type="NCBI Taxonomy" id="6565"/>
    <lineage>
        <taxon>Eukaryota</taxon>
        <taxon>Metazoa</taxon>
        <taxon>Spiralia</taxon>
        <taxon>Lophotrochozoa</taxon>
        <taxon>Mollusca</taxon>
        <taxon>Bivalvia</taxon>
        <taxon>Autobranchia</taxon>
        <taxon>Pteriomorphia</taxon>
        <taxon>Ostreida</taxon>
        <taxon>Ostreoidea</taxon>
        <taxon>Ostreidae</taxon>
        <taxon>Crassostrea</taxon>
    </lineage>
</organism>
<feature type="compositionally biased region" description="Polar residues" evidence="1">
    <location>
        <begin position="179"/>
        <end position="194"/>
    </location>
</feature>
<accession>A0A8B8D1T1</accession>
<name>A0A8B8D1T1_CRAVI</name>
<proteinExistence type="predicted"/>
<evidence type="ECO:0000313" key="2">
    <source>
        <dbReference type="Proteomes" id="UP000694844"/>
    </source>
</evidence>
<dbReference type="KEGG" id="cvn:111123761"/>
<keyword evidence="2" id="KW-1185">Reference proteome</keyword>
<protein>
    <submittedName>
        <fullName evidence="3">Uncharacterized protein LOC111123761</fullName>
    </submittedName>
</protein>
<feature type="region of interest" description="Disordered" evidence="1">
    <location>
        <begin position="47"/>
        <end position="69"/>
    </location>
</feature>
<evidence type="ECO:0000256" key="1">
    <source>
        <dbReference type="SAM" id="MobiDB-lite"/>
    </source>
</evidence>
<dbReference type="RefSeq" id="XP_022322033.1">
    <property type="nucleotide sequence ID" value="XM_022466325.1"/>
</dbReference>
<dbReference type="PANTHER" id="PTHR33766">
    <property type="entry name" value="PROTEIN FAM181B"/>
    <property type="match status" value="1"/>
</dbReference>
<dbReference type="AlphaFoldDB" id="A0A8B8D1T1"/>
<dbReference type="OrthoDB" id="5981837at2759"/>
<dbReference type="GeneID" id="111123761"/>
<dbReference type="PANTHER" id="PTHR33766:SF2">
    <property type="entry name" value="PROTEIN FAM181B"/>
    <property type="match status" value="1"/>
</dbReference>
<sequence>MKQESESTSSLLNFVDVASSNIKMALDRPPKSKRKVNHRKYLQKQLKSCGNVQQQQQQENSRRSLTGAHQIRLVRRENPQSGVQMKSLQDLFDPRTLHEKCCADPSSKNRGSKIPLRKRNLPPSFFLEPSRLEQRDNLLESLTSALPDDFFHSLHRSPDLDTLSSDTLDSILGNNDFSEFPNTGQWNDSSSTDSFESDPCGSPNSDYSGLNNTVYFTEYPNSNPEFTPDYWSGTPACSRIQQPTFTENSFPQVCHPSFEPLRSTEQSFHGVTSYRESSFSKLPTFPQAFLSRNCVNSNQSAEHWGNSCYTYL</sequence>
<feature type="region of interest" description="Disordered" evidence="1">
    <location>
        <begin position="100"/>
        <end position="119"/>
    </location>
</feature>
<dbReference type="InterPro" id="IPR029359">
    <property type="entry name" value="FAM181"/>
</dbReference>
<dbReference type="Proteomes" id="UP000694844">
    <property type="component" value="Chromosome 3"/>
</dbReference>
<gene>
    <name evidence="3" type="primary">LOC111123761</name>
</gene>
<feature type="region of interest" description="Disordered" evidence="1">
    <location>
        <begin position="179"/>
        <end position="203"/>
    </location>
</feature>